<evidence type="ECO:0000313" key="1">
    <source>
        <dbReference type="EMBL" id="MDQ9128508.1"/>
    </source>
</evidence>
<comment type="caution">
    <text evidence="1">The sequence shown here is derived from an EMBL/GenBank/DDBJ whole genome shotgun (WGS) entry which is preliminary data.</text>
</comment>
<evidence type="ECO:0000313" key="2">
    <source>
        <dbReference type="Proteomes" id="UP001224622"/>
    </source>
</evidence>
<organism evidence="1 2">
    <name type="scientific">Serratia fonticola</name>
    <dbReference type="NCBI Taxonomy" id="47917"/>
    <lineage>
        <taxon>Bacteria</taxon>
        <taxon>Pseudomonadati</taxon>
        <taxon>Pseudomonadota</taxon>
        <taxon>Gammaproteobacteria</taxon>
        <taxon>Enterobacterales</taxon>
        <taxon>Yersiniaceae</taxon>
        <taxon>Serratia</taxon>
    </lineage>
</organism>
<accession>A0AAJ1YDN2</accession>
<dbReference type="AlphaFoldDB" id="A0AAJ1YDN2"/>
<dbReference type="RefSeq" id="WP_309048040.1">
    <property type="nucleotide sequence ID" value="NZ_JAVIGA010000023.1"/>
</dbReference>
<sequence>MNEWRYSLRWAYPHRPCPGEEILVSEDVVAGAPVPDSIMALFVPGGDYAVSLDFLTVKPIRRWSPERKAQARQRNLERRVAKAAPLFADELIARELENRPDYFKGK</sequence>
<proteinExistence type="predicted"/>
<dbReference type="EMBL" id="JAVIGA010000023">
    <property type="protein sequence ID" value="MDQ9128508.1"/>
    <property type="molecule type" value="Genomic_DNA"/>
</dbReference>
<gene>
    <name evidence="1" type="ORF">RDT67_18995</name>
</gene>
<reference evidence="1" key="1">
    <citation type="submission" date="2023-08" db="EMBL/GenBank/DDBJ databases">
        <title>The Comparative Genomic Analysis of Yersiniaceae from Polar Regions.</title>
        <authorList>
            <person name="Goncharov A."/>
            <person name="Aslanov B."/>
            <person name="Kolodzhieva V."/>
            <person name="Azarov D."/>
            <person name="Mochov A."/>
            <person name="Lebedeva E."/>
        </authorList>
    </citation>
    <scope>NUCLEOTIDE SEQUENCE</scope>
    <source>
        <strain evidence="1">Vf</strain>
    </source>
</reference>
<name>A0AAJ1YDN2_SERFO</name>
<protein>
    <submittedName>
        <fullName evidence="1">Theronine dehydrogenase</fullName>
    </submittedName>
</protein>
<dbReference type="Proteomes" id="UP001224622">
    <property type="component" value="Unassembled WGS sequence"/>
</dbReference>